<comment type="function">
    <text evidence="1">Required for the first step of diphthamide biosynthesis, the transfer of 3-amino-3-carboxypropyl from S-adenosyl-L-methionine to a histidine residue. Diphthamide is a post-translational modification of histidine which occurs in elongation factor 2.</text>
</comment>
<dbReference type="PRINTS" id="PR00625">
    <property type="entry name" value="JDOMAIN"/>
</dbReference>
<dbReference type="SUPFAM" id="SSF53474">
    <property type="entry name" value="alpha/beta-Hydrolases"/>
    <property type="match status" value="1"/>
</dbReference>
<dbReference type="Proteomes" id="UP000306050">
    <property type="component" value="Chromosome SGRAM_12"/>
</dbReference>
<gene>
    <name evidence="11" type="ORF">EX895_001701</name>
</gene>
<organism evidence="11 12">
    <name type="scientific">Sporisorium graminicola</name>
    <dbReference type="NCBI Taxonomy" id="280036"/>
    <lineage>
        <taxon>Eukaryota</taxon>
        <taxon>Fungi</taxon>
        <taxon>Dikarya</taxon>
        <taxon>Basidiomycota</taxon>
        <taxon>Ustilaginomycotina</taxon>
        <taxon>Ustilaginomycetes</taxon>
        <taxon>Ustilaginales</taxon>
        <taxon>Ustilaginaceae</taxon>
        <taxon>Sporisorium</taxon>
    </lineage>
</organism>
<dbReference type="PROSITE" id="PS51074">
    <property type="entry name" value="DPH_MB"/>
    <property type="match status" value="1"/>
</dbReference>
<evidence type="ECO:0000256" key="7">
    <source>
        <dbReference type="ARBA" id="ARBA00023004"/>
    </source>
</evidence>
<evidence type="ECO:0000259" key="10">
    <source>
        <dbReference type="PROSITE" id="PS51074"/>
    </source>
</evidence>
<dbReference type="SUPFAM" id="SSF46565">
    <property type="entry name" value="Chaperone J-domain"/>
    <property type="match status" value="1"/>
</dbReference>
<evidence type="ECO:0000256" key="2">
    <source>
        <dbReference type="ARBA" id="ARBA00005964"/>
    </source>
</evidence>
<dbReference type="SMART" id="SM00271">
    <property type="entry name" value="DnaJ"/>
    <property type="match status" value="1"/>
</dbReference>
<accession>A0A4U7KX94</accession>
<dbReference type="InterPro" id="IPR036869">
    <property type="entry name" value="J_dom_sf"/>
</dbReference>
<dbReference type="Pfam" id="PF05207">
    <property type="entry name" value="Zn_ribbon_CSL"/>
    <property type="match status" value="1"/>
</dbReference>
<keyword evidence="6" id="KW-0378">Hydrolase</keyword>
<feature type="domain" description="J" evidence="9">
    <location>
        <begin position="434"/>
        <end position="518"/>
    </location>
</feature>
<evidence type="ECO:0000256" key="8">
    <source>
        <dbReference type="SAM" id="MobiDB-lite"/>
    </source>
</evidence>
<evidence type="ECO:0000256" key="6">
    <source>
        <dbReference type="ARBA" id="ARBA00022801"/>
    </source>
</evidence>
<feature type="domain" description="DPH-type MB" evidence="10">
    <location>
        <begin position="534"/>
        <end position="595"/>
    </location>
</feature>
<keyword evidence="7" id="KW-0408">Iron</keyword>
<dbReference type="PANTHER" id="PTHR43142:SF8">
    <property type="entry name" value="CARBOXYLIC ESTER HYDROLASE"/>
    <property type="match status" value="1"/>
</dbReference>
<dbReference type="Gene3D" id="1.10.287.110">
    <property type="entry name" value="DnaJ domain"/>
    <property type="match status" value="1"/>
</dbReference>
<comment type="similarity">
    <text evidence="3">Belongs to the DPH4 family.</text>
</comment>
<dbReference type="GO" id="GO:0016787">
    <property type="term" value="F:hydrolase activity"/>
    <property type="evidence" value="ECO:0007669"/>
    <property type="project" value="UniProtKB-KW"/>
</dbReference>
<dbReference type="InterPro" id="IPR002018">
    <property type="entry name" value="CarbesteraseB"/>
</dbReference>
<evidence type="ECO:0000256" key="4">
    <source>
        <dbReference type="ARBA" id="ARBA00021797"/>
    </source>
</evidence>
<evidence type="ECO:0000256" key="1">
    <source>
        <dbReference type="ARBA" id="ARBA00003474"/>
    </source>
</evidence>
<feature type="region of interest" description="Disordered" evidence="8">
    <location>
        <begin position="410"/>
        <end position="441"/>
    </location>
</feature>
<keyword evidence="5" id="KW-0479">Metal-binding</keyword>
<dbReference type="RefSeq" id="XP_029741155.1">
    <property type="nucleotide sequence ID" value="XM_029882300.1"/>
</dbReference>
<keyword evidence="12" id="KW-1185">Reference proteome</keyword>
<proteinExistence type="inferred from homology"/>
<name>A0A4U7KX94_9BASI</name>
<dbReference type="InterPro" id="IPR019819">
    <property type="entry name" value="Carboxylesterase_B_CS"/>
</dbReference>
<dbReference type="PANTHER" id="PTHR43142">
    <property type="entry name" value="CARBOXYLIC ESTER HYDROLASE"/>
    <property type="match status" value="1"/>
</dbReference>
<comment type="caution">
    <text evidence="11">The sequence shown here is derived from an EMBL/GenBank/DDBJ whole genome shotgun (WGS) entry which is preliminary data.</text>
</comment>
<dbReference type="OrthoDB" id="6846267at2759"/>
<dbReference type="InterPro" id="IPR007872">
    <property type="entry name" value="DPH_MB_dom"/>
</dbReference>
<evidence type="ECO:0000259" key="9">
    <source>
        <dbReference type="PROSITE" id="PS50076"/>
    </source>
</evidence>
<dbReference type="InterPro" id="IPR036671">
    <property type="entry name" value="DPH_MB_sf"/>
</dbReference>
<dbReference type="InterPro" id="IPR029058">
    <property type="entry name" value="AB_hydrolase_fold"/>
</dbReference>
<dbReference type="AlphaFoldDB" id="A0A4U7KX94"/>
<dbReference type="Gene3D" id="3.40.50.1820">
    <property type="entry name" value="alpha/beta hydrolase"/>
    <property type="match status" value="1"/>
</dbReference>
<dbReference type="PROSITE" id="PS50076">
    <property type="entry name" value="DNAJ_2"/>
    <property type="match status" value="1"/>
</dbReference>
<protein>
    <recommendedName>
        <fullName evidence="4">Diphthamide biosynthesis protein 4</fullName>
    </recommendedName>
</protein>
<dbReference type="GO" id="GO:0046872">
    <property type="term" value="F:metal ion binding"/>
    <property type="evidence" value="ECO:0007669"/>
    <property type="project" value="UniProtKB-KW"/>
</dbReference>
<dbReference type="SUPFAM" id="SSF144217">
    <property type="entry name" value="CSL zinc finger"/>
    <property type="match status" value="1"/>
</dbReference>
<dbReference type="GeneID" id="40724596"/>
<dbReference type="CDD" id="cd06257">
    <property type="entry name" value="DnaJ"/>
    <property type="match status" value="1"/>
</dbReference>
<evidence type="ECO:0000256" key="3">
    <source>
        <dbReference type="ARBA" id="ARBA00006169"/>
    </source>
</evidence>
<dbReference type="PROSITE" id="PS00122">
    <property type="entry name" value="CARBOXYLESTERASE_B_1"/>
    <property type="match status" value="1"/>
</dbReference>
<dbReference type="KEGG" id="sgra:EX895_001701"/>
<dbReference type="Gene3D" id="3.10.660.10">
    <property type="entry name" value="DPH Zinc finger"/>
    <property type="match status" value="1"/>
</dbReference>
<dbReference type="EMBL" id="SRRM01000005">
    <property type="protein sequence ID" value="TKY89170.1"/>
    <property type="molecule type" value="Genomic_DNA"/>
</dbReference>
<dbReference type="Pfam" id="PF00135">
    <property type="entry name" value="COesterase"/>
    <property type="match status" value="1"/>
</dbReference>
<evidence type="ECO:0000313" key="11">
    <source>
        <dbReference type="EMBL" id="TKY89170.1"/>
    </source>
</evidence>
<sequence length="760" mass="84449">MGQGSSTFVDHAAATVDIPGKGTLVGRVATDNTTGQFKSQRYAGIPYARPPLGPLRWKRPQPLPDSFRYDADGKSYRQFASQSPQSTNYALTNGVTRPDAPVIPQSEDCLYLNVWCPVQSDGSRTADKLPVLFFIHGGWLQIGNAHLAPGTDPSDLLHKAGLDAIVVTTAYRLNAFGFFAHDALRHEDPDHLTGNYGFWDQRAALEWVYRNIEHFGGDPGNITVSGLSAGAHSTHSQLMHEFDLSTRDASYTPIIRRIFLQSNAAIWPSKTVSETRGQLDELCALLGVPAHLSEADKIARLRDVDGLALVRVLAKMDMHTFRATRDTQPGAFVRPDWTSAMMDGRLAQWCQKHDVRFVIGECDDEAWVYRYINTPVDKRSLVRQVNNYYTLSLVEKMLPFYGVDVGETARSGQHSSAKSKGSNGDVQEPAGEPSLYSTLGVKPSATPADIRAAYLAQVRLHHPDKLQQQGGTNQPAAPVDASSLADTLPQSDELIRQLNHAYKTLSDDSQRIQYDASLAAAASRGSSAGTTPRIAATVDFESFQLVEAGEGASCMMFTYACRCGNAYAISEEQVHERVDVVSCGGCSENIRIKYDDDAEEEEAHREWTADEIGQIFGRVCSDSQVYIAERMLVRDLIDGGLAPDRILRYRINYRAHIFDRALPSYKGVSHSFDDSLWWFTGLQSGHEEMLVKQWLAPWKAFVHGRGASEEWYARKEPDGSLLRVLREDGSVSVESDARWEEKKELIEAMVKVRKELVEKW</sequence>
<dbReference type="InterPro" id="IPR019826">
    <property type="entry name" value="Carboxylesterase_B_AS"/>
</dbReference>
<reference evidence="11 12" key="1">
    <citation type="submission" date="2019-05" db="EMBL/GenBank/DDBJ databases">
        <title>Sporisorium graminicola CBS 10092 draft sequencing and annotation.</title>
        <authorList>
            <person name="Solano-Gonzalez S."/>
            <person name="Caddick M.X."/>
            <person name="Darby A."/>
        </authorList>
    </citation>
    <scope>NUCLEOTIDE SEQUENCE [LARGE SCALE GENOMIC DNA]</scope>
    <source>
        <strain evidence="11 12">CBS 10092</strain>
    </source>
</reference>
<dbReference type="PROSITE" id="PS00941">
    <property type="entry name" value="CARBOXYLESTERASE_B_2"/>
    <property type="match status" value="1"/>
</dbReference>
<evidence type="ECO:0000313" key="12">
    <source>
        <dbReference type="Proteomes" id="UP000306050"/>
    </source>
</evidence>
<dbReference type="Pfam" id="PF00226">
    <property type="entry name" value="DnaJ"/>
    <property type="match status" value="1"/>
</dbReference>
<comment type="similarity">
    <text evidence="2">Belongs to the type-B carboxylesterase/lipase family.</text>
</comment>
<feature type="compositionally biased region" description="Polar residues" evidence="8">
    <location>
        <begin position="410"/>
        <end position="425"/>
    </location>
</feature>
<dbReference type="InterPro" id="IPR001623">
    <property type="entry name" value="DnaJ_domain"/>
</dbReference>
<evidence type="ECO:0000256" key="5">
    <source>
        <dbReference type="ARBA" id="ARBA00022723"/>
    </source>
</evidence>